<keyword evidence="4" id="KW-1185">Reference proteome</keyword>
<reference evidence="3" key="1">
    <citation type="submission" date="2019-04" db="EMBL/GenBank/DDBJ databases">
        <authorList>
            <person name="Alioto T."/>
            <person name="Alioto T."/>
        </authorList>
    </citation>
    <scope>NUCLEOTIDE SEQUENCE [LARGE SCALE GENOMIC DNA]</scope>
</reference>
<dbReference type="PANTHER" id="PTHR14224">
    <property type="entry name" value="SIMILAR TO PREFERENTIALLY EXPRESSED ANTIGEN IN MELANOMA-LIKE 3"/>
    <property type="match status" value="1"/>
</dbReference>
<gene>
    <name evidence="3" type="ORF">MONAX_5E033680</name>
</gene>
<dbReference type="GO" id="GO:0005737">
    <property type="term" value="C:cytoplasm"/>
    <property type="evidence" value="ECO:0007669"/>
    <property type="project" value="TreeGrafter"/>
</dbReference>
<name>A0A5E4D8U1_MARMO</name>
<dbReference type="InterPro" id="IPR050694">
    <property type="entry name" value="LRRC14/PRAME"/>
</dbReference>
<keyword evidence="2" id="KW-0677">Repeat</keyword>
<evidence type="ECO:0000313" key="4">
    <source>
        <dbReference type="Proteomes" id="UP000335636"/>
    </source>
</evidence>
<keyword evidence="1" id="KW-0433">Leucine-rich repeat</keyword>
<proteinExistence type="predicted"/>
<sequence length="392" mass="45741">MQTPEDEQRTPPTLQELAGRSLLKDKSRAILALEDLPIQLFPPLFMEAFNRRHTEVLKKMVQAWPFTRLPLGALMNTLQLGMIQAALDGLDMLAAQQDRPRFNRMSIRTVPTLQDLVIQNVLCNEALPIPNLEYLPRVLTLQLYKEALMGGHMEMVKKMVLSCPLACLPVDYLLKTRDVKALKTLLNGLDLLISQKIYPRKWKLKAIDFREVNQDSPNEWSRAPVSACSQEATSPKEREKCSQRAARPRLKIFIDFDLDKVFQRFLGSLREWVEERKGVVRIYCEKLQIGGFYLKLSKFLRTLPLYYVRELEVNAQHWTREIMEHFCFVLIEMKNLCILHLSDLSPQVFTGRSINRWYSHRFSLQLRKVNKLRELYVNNVFFLCGALHKILL</sequence>
<dbReference type="AlphaFoldDB" id="A0A5E4D8U1"/>
<dbReference type="Proteomes" id="UP000335636">
    <property type="component" value="Unassembled WGS sequence"/>
</dbReference>
<accession>A0A5E4D8U1</accession>
<comment type="caution">
    <text evidence="3">The sequence shown here is derived from an EMBL/GenBank/DDBJ whole genome shotgun (WGS) entry which is preliminary data.</text>
</comment>
<evidence type="ECO:0000313" key="3">
    <source>
        <dbReference type="EMBL" id="VTJ90160.1"/>
    </source>
</evidence>
<evidence type="ECO:0000256" key="1">
    <source>
        <dbReference type="ARBA" id="ARBA00022614"/>
    </source>
</evidence>
<protein>
    <submittedName>
        <fullName evidence="3">Uncharacterized protein</fullName>
    </submittedName>
</protein>
<evidence type="ECO:0000256" key="2">
    <source>
        <dbReference type="ARBA" id="ARBA00022737"/>
    </source>
</evidence>
<dbReference type="PANTHER" id="PTHR14224:SF90">
    <property type="match status" value="1"/>
</dbReference>
<dbReference type="EMBL" id="CABDUW010004183">
    <property type="protein sequence ID" value="VTJ90160.1"/>
    <property type="molecule type" value="Genomic_DNA"/>
</dbReference>
<organism evidence="3 4">
    <name type="scientific">Marmota monax</name>
    <name type="common">Woodchuck</name>
    <dbReference type="NCBI Taxonomy" id="9995"/>
    <lineage>
        <taxon>Eukaryota</taxon>
        <taxon>Metazoa</taxon>
        <taxon>Chordata</taxon>
        <taxon>Craniata</taxon>
        <taxon>Vertebrata</taxon>
        <taxon>Euteleostomi</taxon>
        <taxon>Mammalia</taxon>
        <taxon>Eutheria</taxon>
        <taxon>Euarchontoglires</taxon>
        <taxon>Glires</taxon>
        <taxon>Rodentia</taxon>
        <taxon>Sciuromorpha</taxon>
        <taxon>Sciuridae</taxon>
        <taxon>Xerinae</taxon>
        <taxon>Marmotini</taxon>
        <taxon>Marmota</taxon>
    </lineage>
</organism>